<dbReference type="GO" id="GO:0008270">
    <property type="term" value="F:zinc ion binding"/>
    <property type="evidence" value="ECO:0007669"/>
    <property type="project" value="UniProtKB-KW"/>
</dbReference>
<feature type="non-terminal residue" evidence="7">
    <location>
        <position position="1"/>
    </location>
</feature>
<evidence type="ECO:0000256" key="2">
    <source>
        <dbReference type="ARBA" id="ARBA00022771"/>
    </source>
</evidence>
<proteinExistence type="predicted"/>
<dbReference type="SUPFAM" id="SSF57903">
    <property type="entry name" value="FYVE/PHD zinc finger"/>
    <property type="match status" value="1"/>
</dbReference>
<reference evidence="7" key="1">
    <citation type="submission" date="2013-04" db="EMBL/GenBank/DDBJ databases">
        <authorList>
            <person name="Qu J."/>
            <person name="Murali S.C."/>
            <person name="Bandaranaike D."/>
            <person name="Bellair M."/>
            <person name="Blankenburg K."/>
            <person name="Chao H."/>
            <person name="Dinh H."/>
            <person name="Doddapaneni H."/>
            <person name="Downs B."/>
            <person name="Dugan-Rocha S."/>
            <person name="Elkadiri S."/>
            <person name="Gnanaolivu R.D."/>
            <person name="Hernandez B."/>
            <person name="Javaid M."/>
            <person name="Jayaseelan J.C."/>
            <person name="Lee S."/>
            <person name="Li M."/>
            <person name="Ming W."/>
            <person name="Munidasa M."/>
            <person name="Muniz J."/>
            <person name="Nguyen L."/>
            <person name="Ongeri F."/>
            <person name="Osuji N."/>
            <person name="Pu L.-L."/>
            <person name="Puazo M."/>
            <person name="Qu C."/>
            <person name="Quiroz J."/>
            <person name="Raj R."/>
            <person name="Weissenberger G."/>
            <person name="Xin Y."/>
            <person name="Zou X."/>
            <person name="Han Y."/>
            <person name="Richards S."/>
            <person name="Worley K."/>
            <person name="Muzny D."/>
            <person name="Gibbs R."/>
        </authorList>
    </citation>
    <scope>NUCLEOTIDE SEQUENCE</scope>
    <source>
        <strain evidence="7">Sampled in the wild</strain>
    </source>
</reference>
<evidence type="ECO:0000256" key="1">
    <source>
        <dbReference type="ARBA" id="ARBA00022723"/>
    </source>
</evidence>
<protein>
    <recommendedName>
        <fullName evidence="6">PHD-type domain-containing protein</fullName>
    </recommendedName>
</protein>
<evidence type="ECO:0000256" key="3">
    <source>
        <dbReference type="ARBA" id="ARBA00022833"/>
    </source>
</evidence>
<dbReference type="GO" id="GO:0031213">
    <property type="term" value="C:RSF complex"/>
    <property type="evidence" value="ECO:0007669"/>
    <property type="project" value="InterPro"/>
</dbReference>
<dbReference type="PROSITE" id="PS50016">
    <property type="entry name" value="ZF_PHD_2"/>
    <property type="match status" value="1"/>
</dbReference>
<dbReference type="SMART" id="SM00249">
    <property type="entry name" value="PHD"/>
    <property type="match status" value="1"/>
</dbReference>
<dbReference type="PANTHER" id="PTHR14296:SF16">
    <property type="entry name" value="REMODELING AND SPACING FACTOR 1"/>
    <property type="match status" value="1"/>
</dbReference>
<feature type="region of interest" description="Disordered" evidence="5">
    <location>
        <begin position="1"/>
        <end position="40"/>
    </location>
</feature>
<keyword evidence="2 4" id="KW-0863">Zinc-finger</keyword>
<dbReference type="EMBL" id="KZ309128">
    <property type="protein sequence ID" value="KAG8237150.1"/>
    <property type="molecule type" value="Genomic_DNA"/>
</dbReference>
<feature type="domain" description="PHD-type" evidence="6">
    <location>
        <begin position="41"/>
        <end position="91"/>
    </location>
</feature>
<dbReference type="InterPro" id="IPR019787">
    <property type="entry name" value="Znf_PHD-finger"/>
</dbReference>
<evidence type="ECO:0000313" key="7">
    <source>
        <dbReference type="EMBL" id="KAG8237150.1"/>
    </source>
</evidence>
<accession>A0A8K0KP14</accession>
<dbReference type="GO" id="GO:0042393">
    <property type="term" value="F:histone binding"/>
    <property type="evidence" value="ECO:0007669"/>
    <property type="project" value="TreeGrafter"/>
</dbReference>
<evidence type="ECO:0000256" key="4">
    <source>
        <dbReference type="PROSITE-ProRule" id="PRU00146"/>
    </source>
</evidence>
<reference evidence="7" key="2">
    <citation type="submission" date="2017-10" db="EMBL/GenBank/DDBJ databases">
        <title>Ladona fulva Genome sequencing and assembly.</title>
        <authorList>
            <person name="Murali S."/>
            <person name="Richards S."/>
            <person name="Bandaranaike D."/>
            <person name="Bellair M."/>
            <person name="Blankenburg K."/>
            <person name="Chao H."/>
            <person name="Dinh H."/>
            <person name="Doddapaneni H."/>
            <person name="Dugan-Rocha S."/>
            <person name="Elkadiri S."/>
            <person name="Gnanaolivu R."/>
            <person name="Hernandez B."/>
            <person name="Skinner E."/>
            <person name="Javaid M."/>
            <person name="Lee S."/>
            <person name="Li M."/>
            <person name="Ming W."/>
            <person name="Munidasa M."/>
            <person name="Muniz J."/>
            <person name="Nguyen L."/>
            <person name="Hughes D."/>
            <person name="Osuji N."/>
            <person name="Pu L.-L."/>
            <person name="Puazo M."/>
            <person name="Qu C."/>
            <person name="Quiroz J."/>
            <person name="Raj R."/>
            <person name="Weissenberger G."/>
            <person name="Xin Y."/>
            <person name="Zou X."/>
            <person name="Han Y."/>
            <person name="Worley K."/>
            <person name="Muzny D."/>
            <person name="Gibbs R."/>
        </authorList>
    </citation>
    <scope>NUCLEOTIDE SEQUENCE</scope>
    <source>
        <strain evidence="7">Sampled in the wild</strain>
    </source>
</reference>
<dbReference type="InterPro" id="IPR013083">
    <property type="entry name" value="Znf_RING/FYVE/PHD"/>
</dbReference>
<dbReference type="GO" id="GO:0045892">
    <property type="term" value="P:negative regulation of DNA-templated transcription"/>
    <property type="evidence" value="ECO:0007669"/>
    <property type="project" value="TreeGrafter"/>
</dbReference>
<evidence type="ECO:0000313" key="8">
    <source>
        <dbReference type="Proteomes" id="UP000792457"/>
    </source>
</evidence>
<dbReference type="Gene3D" id="3.30.40.10">
    <property type="entry name" value="Zinc/RING finger domain, C3HC4 (zinc finger)"/>
    <property type="match status" value="1"/>
</dbReference>
<dbReference type="InterPro" id="IPR028938">
    <property type="entry name" value="Rsf1-like"/>
</dbReference>
<keyword evidence="8" id="KW-1185">Reference proteome</keyword>
<feature type="compositionally biased region" description="Acidic residues" evidence="5">
    <location>
        <begin position="24"/>
        <end position="38"/>
    </location>
</feature>
<keyword evidence="1" id="KW-0479">Metal-binding</keyword>
<dbReference type="Pfam" id="PF00628">
    <property type="entry name" value="PHD"/>
    <property type="match status" value="1"/>
</dbReference>
<dbReference type="OrthoDB" id="10055895at2759"/>
<evidence type="ECO:0000259" key="6">
    <source>
        <dbReference type="PROSITE" id="PS50016"/>
    </source>
</evidence>
<gene>
    <name evidence="7" type="ORF">J437_LFUL011199</name>
</gene>
<name>A0A8K0KP14_LADFU</name>
<dbReference type="CDD" id="cd15543">
    <property type="entry name" value="PHD_RSF1"/>
    <property type="match status" value="1"/>
</dbReference>
<dbReference type="InterPro" id="IPR001965">
    <property type="entry name" value="Znf_PHD"/>
</dbReference>
<sequence length="115" mass="13526">MNGNVPMSFACSAKAKVRRKKDVEEEEEEEDEEEDEELMDKHSCQKCGQHDHPEWILLCDKCDMGWHCSCLRPPLFLIPEGDWFCPPCEHKKREIEIDRRKQLIIEGAQELALQE</sequence>
<dbReference type="Proteomes" id="UP000792457">
    <property type="component" value="Unassembled WGS sequence"/>
</dbReference>
<organism evidence="7 8">
    <name type="scientific">Ladona fulva</name>
    <name type="common">Scarce chaser dragonfly</name>
    <name type="synonym">Libellula fulva</name>
    <dbReference type="NCBI Taxonomy" id="123851"/>
    <lineage>
        <taxon>Eukaryota</taxon>
        <taxon>Metazoa</taxon>
        <taxon>Ecdysozoa</taxon>
        <taxon>Arthropoda</taxon>
        <taxon>Hexapoda</taxon>
        <taxon>Insecta</taxon>
        <taxon>Pterygota</taxon>
        <taxon>Palaeoptera</taxon>
        <taxon>Odonata</taxon>
        <taxon>Epiprocta</taxon>
        <taxon>Anisoptera</taxon>
        <taxon>Libelluloidea</taxon>
        <taxon>Libellulidae</taxon>
        <taxon>Ladona</taxon>
    </lineage>
</organism>
<dbReference type="AlphaFoldDB" id="A0A8K0KP14"/>
<dbReference type="PANTHER" id="PTHR14296">
    <property type="entry name" value="REMODELING AND SPACING FACTOR 1"/>
    <property type="match status" value="1"/>
</dbReference>
<evidence type="ECO:0000256" key="5">
    <source>
        <dbReference type="SAM" id="MobiDB-lite"/>
    </source>
</evidence>
<dbReference type="InterPro" id="IPR011011">
    <property type="entry name" value="Znf_FYVE_PHD"/>
</dbReference>
<comment type="caution">
    <text evidence="7">The sequence shown here is derived from an EMBL/GenBank/DDBJ whole genome shotgun (WGS) entry which is preliminary data.</text>
</comment>
<dbReference type="InterPro" id="IPR019786">
    <property type="entry name" value="Zinc_finger_PHD-type_CS"/>
</dbReference>
<dbReference type="PROSITE" id="PS01359">
    <property type="entry name" value="ZF_PHD_1"/>
    <property type="match status" value="1"/>
</dbReference>
<keyword evidence="3" id="KW-0862">Zinc</keyword>